<dbReference type="Proteomes" id="UP000322876">
    <property type="component" value="Unassembled WGS sequence"/>
</dbReference>
<name>A0A5A8F728_9BACT</name>
<proteinExistence type="predicted"/>
<organism evidence="1 2">
    <name type="scientific">Deferribacter autotrophicus</name>
    <dbReference type="NCBI Taxonomy" id="500465"/>
    <lineage>
        <taxon>Bacteria</taxon>
        <taxon>Pseudomonadati</taxon>
        <taxon>Deferribacterota</taxon>
        <taxon>Deferribacteres</taxon>
        <taxon>Deferribacterales</taxon>
        <taxon>Deferribacteraceae</taxon>
        <taxon>Deferribacter</taxon>
    </lineage>
</organism>
<dbReference type="EMBL" id="VFJB01000006">
    <property type="protein sequence ID" value="KAA0257636.1"/>
    <property type="molecule type" value="Genomic_DNA"/>
</dbReference>
<keyword evidence="2" id="KW-1185">Reference proteome</keyword>
<evidence type="ECO:0000313" key="1">
    <source>
        <dbReference type="EMBL" id="KAA0257636.1"/>
    </source>
</evidence>
<dbReference type="RefSeq" id="WP_149266609.1">
    <property type="nucleotide sequence ID" value="NZ_VFJB01000006.1"/>
</dbReference>
<reference evidence="1 2" key="1">
    <citation type="submission" date="2019-06" db="EMBL/GenBank/DDBJ databases">
        <title>Genomic insights into carbon and energy metabolism of Deferribacter autotrophicus revealed new metabolic traits in the phylum Deferribacteres.</title>
        <authorList>
            <person name="Slobodkin A.I."/>
            <person name="Slobodkina G.B."/>
            <person name="Allioux M."/>
            <person name="Alain K."/>
            <person name="Jebbar M."/>
            <person name="Shadrin V."/>
            <person name="Kublanov I.V."/>
            <person name="Toshchakov S.V."/>
            <person name="Bonch-Osmolovskaya E.A."/>
        </authorList>
    </citation>
    <scope>NUCLEOTIDE SEQUENCE [LARGE SCALE GENOMIC DNA]</scope>
    <source>
        <strain evidence="1 2">SL50</strain>
    </source>
</reference>
<protein>
    <submittedName>
        <fullName evidence="1">Transposase</fullName>
    </submittedName>
</protein>
<accession>A0A5A8F728</accession>
<evidence type="ECO:0000313" key="2">
    <source>
        <dbReference type="Proteomes" id="UP000322876"/>
    </source>
</evidence>
<dbReference type="OrthoDB" id="49548at2"/>
<dbReference type="AlphaFoldDB" id="A0A5A8F728"/>
<comment type="caution">
    <text evidence="1">The sequence shown here is derived from an EMBL/GenBank/DDBJ whole genome shotgun (WGS) entry which is preliminary data.</text>
</comment>
<gene>
    <name evidence="1" type="ORF">FHQ18_07780</name>
</gene>
<sequence>MRVSNILEVEQIFMSFNNPRVNAEMERLIKKLKSEIILLNAFEILKKVEKTLREFQKLYYTKYCYSSLGYMSMRKL</sequence>